<comment type="caution">
    <text evidence="1">The sequence shown here is derived from an EMBL/GenBank/DDBJ whole genome shotgun (WGS) entry which is preliminary data.</text>
</comment>
<dbReference type="Proteomes" id="UP001500253">
    <property type="component" value="Unassembled WGS sequence"/>
</dbReference>
<gene>
    <name evidence="1" type="ORF">GCM10010246_03960</name>
</gene>
<proteinExistence type="predicted"/>
<protein>
    <submittedName>
        <fullName evidence="1">Uncharacterized protein</fullName>
    </submittedName>
</protein>
<accession>A0ABP5SAQ7</accession>
<dbReference type="RefSeq" id="WP_346172714.1">
    <property type="nucleotide sequence ID" value="NZ_BAAASD010000001.1"/>
</dbReference>
<name>A0ABP5SAQ7_9ACTN</name>
<dbReference type="EMBL" id="BAAASD010000001">
    <property type="protein sequence ID" value="GAA2325870.1"/>
    <property type="molecule type" value="Genomic_DNA"/>
</dbReference>
<reference evidence="2" key="1">
    <citation type="journal article" date="2019" name="Int. J. Syst. Evol. Microbiol.">
        <title>The Global Catalogue of Microorganisms (GCM) 10K type strain sequencing project: providing services to taxonomists for standard genome sequencing and annotation.</title>
        <authorList>
            <consortium name="The Broad Institute Genomics Platform"/>
            <consortium name="The Broad Institute Genome Sequencing Center for Infectious Disease"/>
            <person name="Wu L."/>
            <person name="Ma J."/>
        </authorList>
    </citation>
    <scope>NUCLEOTIDE SEQUENCE [LARGE SCALE GENOMIC DNA]</scope>
    <source>
        <strain evidence="2">JCM 4316</strain>
    </source>
</reference>
<evidence type="ECO:0000313" key="1">
    <source>
        <dbReference type="EMBL" id="GAA2325870.1"/>
    </source>
</evidence>
<evidence type="ECO:0000313" key="2">
    <source>
        <dbReference type="Proteomes" id="UP001500253"/>
    </source>
</evidence>
<sequence length="61" mass="6770">MLTVTSPVVSAWPAYLKWPTNSPYWHGKRAGLKKHCRSRCPLRTIRTCAAPGGPVPPSVHF</sequence>
<organism evidence="1 2">
    <name type="scientific">Streptomyces cuspidosporus</name>
    <dbReference type="NCBI Taxonomy" id="66882"/>
    <lineage>
        <taxon>Bacteria</taxon>
        <taxon>Bacillati</taxon>
        <taxon>Actinomycetota</taxon>
        <taxon>Actinomycetes</taxon>
        <taxon>Kitasatosporales</taxon>
        <taxon>Streptomycetaceae</taxon>
        <taxon>Streptomyces</taxon>
    </lineage>
</organism>
<keyword evidence="2" id="KW-1185">Reference proteome</keyword>